<dbReference type="InterPro" id="IPR004813">
    <property type="entry name" value="OPT"/>
</dbReference>
<protein>
    <submittedName>
        <fullName evidence="8">Uncharacterized protein</fullName>
    </submittedName>
</protein>
<evidence type="ECO:0000256" key="4">
    <source>
        <dbReference type="ARBA" id="ARBA00022692"/>
    </source>
</evidence>
<accession>A0A5M8PYE3</accession>
<evidence type="ECO:0000313" key="9">
    <source>
        <dbReference type="Proteomes" id="UP000324767"/>
    </source>
</evidence>
<keyword evidence="5 7" id="KW-1133">Transmembrane helix</keyword>
<comment type="caution">
    <text evidence="8">The sequence shown here is derived from an EMBL/GenBank/DDBJ whole genome shotgun (WGS) entry which is preliminary data.</text>
</comment>
<evidence type="ECO:0000256" key="2">
    <source>
        <dbReference type="ARBA" id="ARBA00008807"/>
    </source>
</evidence>
<dbReference type="EMBL" id="VXIT01000003">
    <property type="protein sequence ID" value="KAA6414084.1"/>
    <property type="molecule type" value="Genomic_DNA"/>
</dbReference>
<evidence type="ECO:0000256" key="6">
    <source>
        <dbReference type="ARBA" id="ARBA00023136"/>
    </source>
</evidence>
<keyword evidence="6 7" id="KW-0472">Membrane</keyword>
<dbReference type="Pfam" id="PF03169">
    <property type="entry name" value="OPT"/>
    <property type="match status" value="1"/>
</dbReference>
<evidence type="ECO:0000256" key="5">
    <source>
        <dbReference type="ARBA" id="ARBA00022989"/>
    </source>
</evidence>
<organism evidence="8 9">
    <name type="scientific">Lasallia pustulata</name>
    <dbReference type="NCBI Taxonomy" id="136370"/>
    <lineage>
        <taxon>Eukaryota</taxon>
        <taxon>Fungi</taxon>
        <taxon>Dikarya</taxon>
        <taxon>Ascomycota</taxon>
        <taxon>Pezizomycotina</taxon>
        <taxon>Lecanoromycetes</taxon>
        <taxon>OSLEUM clade</taxon>
        <taxon>Umbilicariomycetidae</taxon>
        <taxon>Umbilicariales</taxon>
        <taxon>Umbilicariaceae</taxon>
        <taxon>Lasallia</taxon>
    </lineage>
</organism>
<dbReference type="GO" id="GO:0016020">
    <property type="term" value="C:membrane"/>
    <property type="evidence" value="ECO:0007669"/>
    <property type="project" value="UniProtKB-SubCell"/>
</dbReference>
<comment type="similarity">
    <text evidence="2">Belongs to the oligopeptide OPT transporter family.</text>
</comment>
<evidence type="ECO:0000313" key="8">
    <source>
        <dbReference type="EMBL" id="KAA6414084.1"/>
    </source>
</evidence>
<reference evidence="8 9" key="1">
    <citation type="submission" date="2019-09" db="EMBL/GenBank/DDBJ databases">
        <title>The hologenome of the rock-dwelling lichen Lasallia pustulata.</title>
        <authorList>
            <person name="Greshake Tzovaras B."/>
            <person name="Segers F."/>
            <person name="Bicker A."/>
            <person name="Dal Grande F."/>
            <person name="Otte J."/>
            <person name="Hankeln T."/>
            <person name="Schmitt I."/>
            <person name="Ebersberger I."/>
        </authorList>
    </citation>
    <scope>NUCLEOTIDE SEQUENCE [LARGE SCALE GENOMIC DNA]</scope>
    <source>
        <strain evidence="8">A1-1</strain>
    </source>
</reference>
<dbReference type="GO" id="GO:0035673">
    <property type="term" value="F:oligopeptide transmembrane transporter activity"/>
    <property type="evidence" value="ECO:0007669"/>
    <property type="project" value="InterPro"/>
</dbReference>
<evidence type="ECO:0000256" key="1">
    <source>
        <dbReference type="ARBA" id="ARBA00004141"/>
    </source>
</evidence>
<proteinExistence type="inferred from homology"/>
<gene>
    <name evidence="8" type="ORF">FRX48_02446</name>
</gene>
<dbReference type="Proteomes" id="UP000324767">
    <property type="component" value="Unassembled WGS sequence"/>
</dbReference>
<sequence>MVHGLAVYRQSIFPLDLCHGQPHKSGDRVVLCIAIFTGAYYSNIWNAQSSPFLSQVLFSEASNIMNPVQWNQTAMIGPDNIIDKAALVSEGLPWFATSYAISCLVANMAVTAAITHLYLYFWPEMKGVYAFLSARSLKRLLRLRTWNLKFWESGRVPDENQDHYDPH</sequence>
<dbReference type="OrthoDB" id="9986677at2759"/>
<evidence type="ECO:0000256" key="3">
    <source>
        <dbReference type="ARBA" id="ARBA00022448"/>
    </source>
</evidence>
<comment type="subcellular location">
    <subcellularLocation>
        <location evidence="1">Membrane</location>
        <topology evidence="1">Multi-pass membrane protein</topology>
    </subcellularLocation>
</comment>
<dbReference type="AlphaFoldDB" id="A0A5M8PYE3"/>
<evidence type="ECO:0000256" key="7">
    <source>
        <dbReference type="SAM" id="Phobius"/>
    </source>
</evidence>
<name>A0A5M8PYE3_9LECA</name>
<keyword evidence="3" id="KW-0813">Transport</keyword>
<feature type="transmembrane region" description="Helical" evidence="7">
    <location>
        <begin position="99"/>
        <end position="121"/>
    </location>
</feature>
<keyword evidence="4 7" id="KW-0812">Transmembrane</keyword>